<dbReference type="OrthoDB" id="7848332at2759"/>
<evidence type="ECO:0000259" key="15">
    <source>
        <dbReference type="PROSITE" id="PS00028"/>
    </source>
</evidence>
<evidence type="ECO:0000256" key="8">
    <source>
        <dbReference type="ARBA" id="ARBA00022771"/>
    </source>
</evidence>
<evidence type="ECO:0000256" key="11">
    <source>
        <dbReference type="ARBA" id="ARBA00049303"/>
    </source>
</evidence>
<evidence type="ECO:0000256" key="2">
    <source>
        <dbReference type="ARBA" id="ARBA00011925"/>
    </source>
</evidence>
<sequence length="549" mass="61523">MPHSGSDDSRSGPLDDIEDDEGWDDVEDDTENLTFLCLACDNTFANVNTLAAHCKQEHALDLVALKKQHDLDFYSMIKLINYIRSEVKQLKKLPELSDPSVFADDRYLQSVLEDDTLLFSIDELSTDLPAVSDGKQKAPTTDSSNTIADLEAQLARLQSQFDAYREQVSQTLDKRWLENGPQESSQAARAEEKYDQQYFEGYSYNDIHQTMLQDTVRTDAYRDFIYDNKHLFKDKVVMDVGCGTGILSMFCAKAGAKKVIAVDNSAIIDKAREIAGDNKLLDHITFVKSKIEDITTLPDGLNHVDIIVSEWMGYCLFFEAMLPSVLVARDRFLKRAADGKTFDGLIVPSHCSLQIAPLSDPEWMVDNVSFWSNVYGFDMHCMMEKAFEDVVVQFPPADSISGVSSSGKDLQVWDLYTTTVEDLSFTTPFSINVTKDVDYMDSWCIWFDMGFSSILPTSTPTSYASISEIKKQPGAVVFTTSPAGKRTHWQAGVCVIEPGTVKTSKLASGDSITGTLRYAKGDESRALEIEVCWTLPNDTTENKKVWKMR</sequence>
<evidence type="ECO:0000256" key="1">
    <source>
        <dbReference type="ARBA" id="ARBA00004514"/>
    </source>
</evidence>
<name>A0A6H0XSK2_9PEZI</name>
<dbReference type="InterPro" id="IPR041698">
    <property type="entry name" value="Methyltransf_25"/>
</dbReference>
<evidence type="ECO:0000256" key="13">
    <source>
        <dbReference type="SAM" id="Coils"/>
    </source>
</evidence>
<keyword evidence="13" id="KW-0175">Coiled coil</keyword>
<keyword evidence="5 12" id="KW-0808">Transferase</keyword>
<keyword evidence="4 12" id="KW-0489">Methyltransferase</keyword>
<dbReference type="Pfam" id="PF13649">
    <property type="entry name" value="Methyltransf_25"/>
    <property type="match status" value="1"/>
</dbReference>
<keyword evidence="8" id="KW-0863">Zinc-finger</keyword>
<accession>A0A6H0XSK2</accession>
<feature type="region of interest" description="Disordered" evidence="14">
    <location>
        <begin position="1"/>
        <end position="23"/>
    </location>
</feature>
<dbReference type="Gene3D" id="3.40.50.150">
    <property type="entry name" value="Vaccinia Virus protein VP39"/>
    <property type="match status" value="1"/>
</dbReference>
<evidence type="ECO:0000256" key="6">
    <source>
        <dbReference type="ARBA" id="ARBA00022691"/>
    </source>
</evidence>
<evidence type="ECO:0000256" key="5">
    <source>
        <dbReference type="ARBA" id="ARBA00022679"/>
    </source>
</evidence>
<dbReference type="FunFam" id="3.40.50.150:FF:000003">
    <property type="entry name" value="Blast:Protein arginine N-methyltransferase 1"/>
    <property type="match status" value="1"/>
</dbReference>
<evidence type="ECO:0000313" key="16">
    <source>
        <dbReference type="EMBL" id="QIW97713.1"/>
    </source>
</evidence>
<dbReference type="InterPro" id="IPR013087">
    <property type="entry name" value="Znf_C2H2_type"/>
</dbReference>
<dbReference type="GO" id="GO:0008270">
    <property type="term" value="F:zinc ion binding"/>
    <property type="evidence" value="ECO:0007669"/>
    <property type="project" value="UniProtKB-KW"/>
</dbReference>
<dbReference type="EC" id="2.1.1.319" evidence="2"/>
<dbReference type="InterPro" id="IPR049482">
    <property type="entry name" value="ANM3-like_C2H2_Zf"/>
</dbReference>
<dbReference type="GO" id="GO:0032259">
    <property type="term" value="P:methylation"/>
    <property type="evidence" value="ECO:0007669"/>
    <property type="project" value="UniProtKB-KW"/>
</dbReference>
<keyword evidence="9" id="KW-0862">Zinc</keyword>
<dbReference type="Proteomes" id="UP000503462">
    <property type="component" value="Chromosome 2"/>
</dbReference>
<keyword evidence="3" id="KW-0963">Cytoplasm</keyword>
<evidence type="ECO:0000256" key="4">
    <source>
        <dbReference type="ARBA" id="ARBA00022603"/>
    </source>
</evidence>
<dbReference type="GO" id="GO:0042054">
    <property type="term" value="F:histone methyltransferase activity"/>
    <property type="evidence" value="ECO:0007669"/>
    <property type="project" value="TreeGrafter"/>
</dbReference>
<dbReference type="InterPro" id="IPR029063">
    <property type="entry name" value="SAM-dependent_MTases_sf"/>
</dbReference>
<evidence type="ECO:0000256" key="12">
    <source>
        <dbReference type="PROSITE-ProRule" id="PRU01015"/>
    </source>
</evidence>
<feature type="compositionally biased region" description="Basic and acidic residues" evidence="14">
    <location>
        <begin position="1"/>
        <end position="10"/>
    </location>
</feature>
<dbReference type="SUPFAM" id="SSF57667">
    <property type="entry name" value="beta-beta-alpha zinc fingers"/>
    <property type="match status" value="1"/>
</dbReference>
<dbReference type="InterPro" id="IPR025799">
    <property type="entry name" value="Arg_MeTrfase"/>
</dbReference>
<dbReference type="Pfam" id="PF22528">
    <property type="entry name" value="PRMT_C"/>
    <property type="match status" value="1"/>
</dbReference>
<keyword evidence="6 12" id="KW-0949">S-adenosyl-L-methionine</keyword>
<evidence type="ECO:0000256" key="10">
    <source>
        <dbReference type="ARBA" id="ARBA00047384"/>
    </source>
</evidence>
<organism evidence="16 17">
    <name type="scientific">Peltaster fructicola</name>
    <dbReference type="NCBI Taxonomy" id="286661"/>
    <lineage>
        <taxon>Eukaryota</taxon>
        <taxon>Fungi</taxon>
        <taxon>Dikarya</taxon>
        <taxon>Ascomycota</taxon>
        <taxon>Pezizomycotina</taxon>
        <taxon>Dothideomycetes</taxon>
        <taxon>Dothideomycetes incertae sedis</taxon>
        <taxon>Peltaster</taxon>
    </lineage>
</organism>
<dbReference type="InterPro" id="IPR055135">
    <property type="entry name" value="PRMT_dom"/>
</dbReference>
<dbReference type="PANTHER" id="PTHR11006:SF116">
    <property type="entry name" value="PROTEIN METHYLTRANSFERASE"/>
    <property type="match status" value="1"/>
</dbReference>
<evidence type="ECO:0000313" key="17">
    <source>
        <dbReference type="Proteomes" id="UP000503462"/>
    </source>
</evidence>
<dbReference type="CDD" id="cd02440">
    <property type="entry name" value="AdoMet_MTases"/>
    <property type="match status" value="1"/>
</dbReference>
<dbReference type="GO" id="GO:0005829">
    <property type="term" value="C:cytosol"/>
    <property type="evidence" value="ECO:0007669"/>
    <property type="project" value="UniProtKB-SubCell"/>
</dbReference>
<dbReference type="PANTHER" id="PTHR11006">
    <property type="entry name" value="PROTEIN ARGININE N-METHYLTRANSFERASE"/>
    <property type="match status" value="1"/>
</dbReference>
<evidence type="ECO:0000256" key="14">
    <source>
        <dbReference type="SAM" id="MobiDB-lite"/>
    </source>
</evidence>
<comment type="subcellular location">
    <subcellularLocation>
        <location evidence="1">Cytoplasm</location>
        <location evidence="1">Cytosol</location>
    </subcellularLocation>
</comment>
<dbReference type="Pfam" id="PF21137">
    <property type="entry name" value="ANM3_C2H2_Zf"/>
    <property type="match status" value="1"/>
</dbReference>
<evidence type="ECO:0000256" key="9">
    <source>
        <dbReference type="ARBA" id="ARBA00022833"/>
    </source>
</evidence>
<comment type="catalytic activity">
    <reaction evidence="11">
        <text>L-arginyl-[protein] + S-adenosyl-L-methionine = N(omega)-methyl-L-arginyl-[protein] + S-adenosyl-L-homocysteine + H(+)</text>
        <dbReference type="Rhea" id="RHEA:48100"/>
        <dbReference type="Rhea" id="RHEA-COMP:10532"/>
        <dbReference type="Rhea" id="RHEA-COMP:11990"/>
        <dbReference type="ChEBI" id="CHEBI:15378"/>
        <dbReference type="ChEBI" id="CHEBI:29965"/>
        <dbReference type="ChEBI" id="CHEBI:57856"/>
        <dbReference type="ChEBI" id="CHEBI:59789"/>
        <dbReference type="ChEBI" id="CHEBI:65280"/>
    </reaction>
    <physiologicalReaction direction="left-to-right" evidence="11">
        <dbReference type="Rhea" id="RHEA:48101"/>
    </physiologicalReaction>
</comment>
<protein>
    <recommendedName>
        <fullName evidence="2">type I protein arginine methyltransferase</fullName>
        <ecNumber evidence="2">2.1.1.319</ecNumber>
    </recommendedName>
</protein>
<feature type="domain" description="C2H2-type" evidence="15">
    <location>
        <begin position="37"/>
        <end position="58"/>
    </location>
</feature>
<evidence type="ECO:0000256" key="7">
    <source>
        <dbReference type="ARBA" id="ARBA00022723"/>
    </source>
</evidence>
<evidence type="ECO:0000256" key="3">
    <source>
        <dbReference type="ARBA" id="ARBA00022490"/>
    </source>
</evidence>
<keyword evidence="7" id="KW-0479">Metal-binding</keyword>
<dbReference type="Gene3D" id="2.70.160.11">
    <property type="entry name" value="Hnrnp arginine n-methyltransferase1"/>
    <property type="match status" value="1"/>
</dbReference>
<dbReference type="EMBL" id="CP051140">
    <property type="protein sequence ID" value="QIW97713.1"/>
    <property type="molecule type" value="Genomic_DNA"/>
</dbReference>
<comment type="catalytic activity">
    <reaction evidence="10">
        <text>L-arginyl-[protein] + 2 S-adenosyl-L-methionine = N(omega),N(omega)-dimethyl-L-arginyl-[protein] + 2 S-adenosyl-L-homocysteine + 2 H(+)</text>
        <dbReference type="Rhea" id="RHEA:48096"/>
        <dbReference type="Rhea" id="RHEA-COMP:10532"/>
        <dbReference type="Rhea" id="RHEA-COMP:11991"/>
        <dbReference type="ChEBI" id="CHEBI:15378"/>
        <dbReference type="ChEBI" id="CHEBI:29965"/>
        <dbReference type="ChEBI" id="CHEBI:57856"/>
        <dbReference type="ChEBI" id="CHEBI:59789"/>
        <dbReference type="ChEBI" id="CHEBI:61897"/>
        <dbReference type="EC" id="2.1.1.319"/>
    </reaction>
    <physiologicalReaction direction="left-to-right" evidence="10">
        <dbReference type="Rhea" id="RHEA:48097"/>
    </physiologicalReaction>
</comment>
<keyword evidence="17" id="KW-1185">Reference proteome</keyword>
<dbReference type="GO" id="GO:0005634">
    <property type="term" value="C:nucleus"/>
    <property type="evidence" value="ECO:0007669"/>
    <property type="project" value="TreeGrafter"/>
</dbReference>
<dbReference type="SUPFAM" id="SSF53335">
    <property type="entry name" value="S-adenosyl-L-methionine-dependent methyltransferases"/>
    <property type="match status" value="1"/>
</dbReference>
<dbReference type="GO" id="GO:0035242">
    <property type="term" value="F:protein-arginine omega-N asymmetric methyltransferase activity"/>
    <property type="evidence" value="ECO:0007669"/>
    <property type="project" value="UniProtKB-EC"/>
</dbReference>
<feature type="coiled-coil region" evidence="13">
    <location>
        <begin position="140"/>
        <end position="174"/>
    </location>
</feature>
<dbReference type="PROSITE" id="PS00028">
    <property type="entry name" value="ZINC_FINGER_C2H2_1"/>
    <property type="match status" value="1"/>
</dbReference>
<proteinExistence type="predicted"/>
<dbReference type="AlphaFoldDB" id="A0A6H0XSK2"/>
<dbReference type="PROSITE" id="PS51678">
    <property type="entry name" value="SAM_MT_PRMT"/>
    <property type="match status" value="1"/>
</dbReference>
<gene>
    <name evidence="16" type="ORF">AMS68_003231</name>
</gene>
<dbReference type="InterPro" id="IPR036236">
    <property type="entry name" value="Znf_C2H2_sf"/>
</dbReference>
<reference evidence="16 17" key="1">
    <citation type="journal article" date="2016" name="Sci. Rep.">
        <title>Peltaster fructicola genome reveals evolution from an invasive phytopathogen to an ectophytic parasite.</title>
        <authorList>
            <person name="Xu C."/>
            <person name="Chen H."/>
            <person name="Gleason M.L."/>
            <person name="Xu J.R."/>
            <person name="Liu H."/>
            <person name="Zhang R."/>
            <person name="Sun G."/>
        </authorList>
    </citation>
    <scope>NUCLEOTIDE SEQUENCE [LARGE SCALE GENOMIC DNA]</scope>
    <source>
        <strain evidence="16 17">LNHT1506</strain>
    </source>
</reference>